<proteinExistence type="predicted"/>
<dbReference type="InterPro" id="IPR003501">
    <property type="entry name" value="PTS_EIIB_2/3"/>
</dbReference>
<name>A0A4R3KF07_9FIRM</name>
<dbReference type="Gene3D" id="3.40.50.2300">
    <property type="match status" value="1"/>
</dbReference>
<evidence type="ECO:0000313" key="4">
    <source>
        <dbReference type="Proteomes" id="UP000295188"/>
    </source>
</evidence>
<evidence type="ECO:0000313" key="3">
    <source>
        <dbReference type="EMBL" id="TCS81956.1"/>
    </source>
</evidence>
<dbReference type="Pfam" id="PF02302">
    <property type="entry name" value="PTS_IIB"/>
    <property type="match status" value="1"/>
</dbReference>
<evidence type="ECO:0000259" key="2">
    <source>
        <dbReference type="PROSITE" id="PS51099"/>
    </source>
</evidence>
<dbReference type="RefSeq" id="WP_132546931.1">
    <property type="nucleotide sequence ID" value="NZ_SMAA01000001.1"/>
</dbReference>
<reference evidence="3 4" key="1">
    <citation type="submission" date="2019-03" db="EMBL/GenBank/DDBJ databases">
        <title>Genomic Encyclopedia of Type Strains, Phase IV (KMG-IV): sequencing the most valuable type-strain genomes for metagenomic binning, comparative biology and taxonomic classification.</title>
        <authorList>
            <person name="Goeker M."/>
        </authorList>
    </citation>
    <scope>NUCLEOTIDE SEQUENCE [LARGE SCALE GENOMIC DNA]</scope>
    <source>
        <strain evidence="3 4">DSM 20467</strain>
    </source>
</reference>
<dbReference type="AlphaFoldDB" id="A0A4R3KF07"/>
<dbReference type="GO" id="GO:0008982">
    <property type="term" value="F:protein-N(PI)-phosphohistidine-sugar phosphotransferase activity"/>
    <property type="evidence" value="ECO:0007669"/>
    <property type="project" value="InterPro"/>
</dbReference>
<dbReference type="GO" id="GO:0009401">
    <property type="term" value="P:phosphoenolpyruvate-dependent sugar phosphotransferase system"/>
    <property type="evidence" value="ECO:0007669"/>
    <property type="project" value="InterPro"/>
</dbReference>
<dbReference type="InterPro" id="IPR036095">
    <property type="entry name" value="PTS_EIIB-like_sf"/>
</dbReference>
<keyword evidence="4" id="KW-1185">Reference proteome</keyword>
<keyword evidence="1" id="KW-0808">Transferase</keyword>
<feature type="domain" description="PTS EIIB type-2" evidence="2">
    <location>
        <begin position="2"/>
        <end position="92"/>
    </location>
</feature>
<protein>
    <submittedName>
        <fullName evidence="3">PTS system galactitol-specific EIIB component (Gat family)</fullName>
    </submittedName>
</protein>
<organism evidence="3 4">
    <name type="scientific">Pectinatus cerevisiiphilus</name>
    <dbReference type="NCBI Taxonomy" id="86956"/>
    <lineage>
        <taxon>Bacteria</taxon>
        <taxon>Bacillati</taxon>
        <taxon>Bacillota</taxon>
        <taxon>Negativicutes</taxon>
        <taxon>Selenomonadales</taxon>
        <taxon>Selenomonadaceae</taxon>
        <taxon>Pectinatus</taxon>
    </lineage>
</organism>
<dbReference type="InterPro" id="IPR013011">
    <property type="entry name" value="PTS_EIIB_2"/>
</dbReference>
<dbReference type="NCBIfam" id="NF007643">
    <property type="entry name" value="PRK10310.1"/>
    <property type="match status" value="1"/>
</dbReference>
<gene>
    <name evidence="3" type="ORF">EDC37_101127</name>
</gene>
<dbReference type="PROSITE" id="PS51099">
    <property type="entry name" value="PTS_EIIB_TYPE_2"/>
    <property type="match status" value="1"/>
</dbReference>
<accession>A0A4R3KF07</accession>
<dbReference type="OrthoDB" id="6505030at2"/>
<dbReference type="CDD" id="cd05566">
    <property type="entry name" value="PTS_IIB_galactitol"/>
    <property type="match status" value="1"/>
</dbReference>
<dbReference type="Proteomes" id="UP000295188">
    <property type="component" value="Unassembled WGS sequence"/>
</dbReference>
<dbReference type="EMBL" id="SMAA01000001">
    <property type="protein sequence ID" value="TCS81956.1"/>
    <property type="molecule type" value="Genomic_DNA"/>
</dbReference>
<evidence type="ECO:0000256" key="1">
    <source>
        <dbReference type="ARBA" id="ARBA00022679"/>
    </source>
</evidence>
<sequence length="92" mass="10071">MKKIIVACGGAVATSTVAADAIKELCEKNGISAEVIQMRIIEIENNLDGIDLVVTTMKIVPNFDIPYVNGMPFLTGINKEETEKRILSYIKD</sequence>
<comment type="caution">
    <text evidence="3">The sequence shown here is derived from an EMBL/GenBank/DDBJ whole genome shotgun (WGS) entry which is preliminary data.</text>
</comment>
<dbReference type="SUPFAM" id="SSF52794">
    <property type="entry name" value="PTS system IIB component-like"/>
    <property type="match status" value="1"/>
</dbReference>